<keyword evidence="1" id="KW-0812">Transmembrane</keyword>
<dbReference type="Proteomes" id="UP000712673">
    <property type="component" value="Unassembled WGS sequence"/>
</dbReference>
<sequence>MLKRLNLFKDMPIGLKLGTIVLLMFIPMLSLLYSFVSTKQESIAFAEKELLGTDYLIPLRNLIDHVQQHRGLAGAYLEGAQDQKERAVNLEALIDNDFKTLFTLTEQLGKTLETKTKLPALMQSWQTLKQGTMSMKPGESFDRHTQLVAEILGFVKHVGDRSNLILDPDLDTYYLMDTVVNRLPDTMEHLAKLSGQGSAIAARKLLTLEEQVQMR</sequence>
<organism evidence="2 3">
    <name type="scientific">Tectimicrobiota bacterium</name>
    <dbReference type="NCBI Taxonomy" id="2528274"/>
    <lineage>
        <taxon>Bacteria</taxon>
        <taxon>Pseudomonadati</taxon>
        <taxon>Nitrospinota/Tectimicrobiota group</taxon>
        <taxon>Candidatus Tectimicrobiota</taxon>
    </lineage>
</organism>
<evidence type="ECO:0000313" key="2">
    <source>
        <dbReference type="EMBL" id="MBM3224000.1"/>
    </source>
</evidence>
<accession>A0A937W1H2</accession>
<comment type="caution">
    <text evidence="2">The sequence shown here is derived from an EMBL/GenBank/DDBJ whole genome shotgun (WGS) entry which is preliminary data.</text>
</comment>
<keyword evidence="1" id="KW-0472">Membrane</keyword>
<proteinExistence type="predicted"/>
<dbReference type="AlphaFoldDB" id="A0A937W1H2"/>
<feature type="non-terminal residue" evidence="2">
    <location>
        <position position="215"/>
    </location>
</feature>
<dbReference type="EMBL" id="VGLS01000240">
    <property type="protein sequence ID" value="MBM3224000.1"/>
    <property type="molecule type" value="Genomic_DNA"/>
</dbReference>
<gene>
    <name evidence="2" type="ORF">FJZ47_09390</name>
</gene>
<keyword evidence="1" id="KW-1133">Transmembrane helix</keyword>
<evidence type="ECO:0000256" key="1">
    <source>
        <dbReference type="SAM" id="Phobius"/>
    </source>
</evidence>
<name>A0A937W1H2_UNCTE</name>
<evidence type="ECO:0000313" key="3">
    <source>
        <dbReference type="Proteomes" id="UP000712673"/>
    </source>
</evidence>
<reference evidence="2" key="1">
    <citation type="submission" date="2019-03" db="EMBL/GenBank/DDBJ databases">
        <title>Lake Tanganyika Metagenome-Assembled Genomes (MAGs).</title>
        <authorList>
            <person name="Tran P."/>
        </authorList>
    </citation>
    <scope>NUCLEOTIDE SEQUENCE</scope>
    <source>
        <strain evidence="2">K_DeepCast_65m_m2_066</strain>
    </source>
</reference>
<feature type="transmembrane region" description="Helical" evidence="1">
    <location>
        <begin position="12"/>
        <end position="36"/>
    </location>
</feature>
<protein>
    <submittedName>
        <fullName evidence="2">Uncharacterized protein</fullName>
    </submittedName>
</protein>